<evidence type="ECO:0000259" key="2">
    <source>
        <dbReference type="Pfam" id="PF01850"/>
    </source>
</evidence>
<keyword evidence="1" id="KW-0460">Magnesium</keyword>
<dbReference type="PANTHER" id="PTHR35901:SF1">
    <property type="entry name" value="EXONUCLEASE VAPC9"/>
    <property type="match status" value="1"/>
</dbReference>
<proteinExistence type="predicted"/>
<dbReference type="Pfam" id="PF01850">
    <property type="entry name" value="PIN"/>
    <property type="match status" value="1"/>
</dbReference>
<dbReference type="InterPro" id="IPR029060">
    <property type="entry name" value="PIN-like_dom_sf"/>
</dbReference>
<dbReference type="SUPFAM" id="SSF88723">
    <property type="entry name" value="PIN domain-like"/>
    <property type="match status" value="1"/>
</dbReference>
<organism evidence="3">
    <name type="scientific">Thermofilum pendens</name>
    <dbReference type="NCBI Taxonomy" id="2269"/>
    <lineage>
        <taxon>Archaea</taxon>
        <taxon>Thermoproteota</taxon>
        <taxon>Thermoprotei</taxon>
        <taxon>Thermofilales</taxon>
        <taxon>Thermofilaceae</taxon>
        <taxon>Thermofilum</taxon>
    </lineage>
</organism>
<gene>
    <name evidence="3" type="ORF">ENV88_00930</name>
</gene>
<protein>
    <submittedName>
        <fullName evidence="3">PIN domain-containing protein</fullName>
    </submittedName>
</protein>
<dbReference type="PANTHER" id="PTHR35901">
    <property type="entry name" value="RIBONUCLEASE VAPC3"/>
    <property type="match status" value="1"/>
</dbReference>
<sequence length="113" mass="12519">MRSTSPPARSSESSGRAPSLAFVELANLLRYARGLTEEDVVKGVSAAMAIGLVKHEFEEVYDRAIRLAFEKKLTVCDAVYAALAEILDSYLITYDEQLLRVFPRAVRAGQLVR</sequence>
<dbReference type="EMBL" id="DTIB01000021">
    <property type="protein sequence ID" value="HGB24621.1"/>
    <property type="molecule type" value="Genomic_DNA"/>
</dbReference>
<dbReference type="InterPro" id="IPR044153">
    <property type="entry name" value="PIN_Pae0151-like"/>
</dbReference>
<comment type="caution">
    <text evidence="3">The sequence shown here is derived from an EMBL/GenBank/DDBJ whole genome shotgun (WGS) entry which is preliminary data.</text>
</comment>
<dbReference type="CDD" id="cd09873">
    <property type="entry name" value="PIN_Pae0151-like"/>
    <property type="match status" value="1"/>
</dbReference>
<dbReference type="AlphaFoldDB" id="A0A7C3WL38"/>
<dbReference type="InterPro" id="IPR002716">
    <property type="entry name" value="PIN_dom"/>
</dbReference>
<accession>A0A7C3WL38</accession>
<feature type="domain" description="PIN" evidence="2">
    <location>
        <begin position="18"/>
        <end position="101"/>
    </location>
</feature>
<reference evidence="3" key="1">
    <citation type="journal article" date="2020" name="mSystems">
        <title>Genome- and Community-Level Interaction Insights into Carbon Utilization and Element Cycling Functions of Hydrothermarchaeota in Hydrothermal Sediment.</title>
        <authorList>
            <person name="Zhou Z."/>
            <person name="Liu Y."/>
            <person name="Xu W."/>
            <person name="Pan J."/>
            <person name="Luo Z.H."/>
            <person name="Li M."/>
        </authorList>
    </citation>
    <scope>NUCLEOTIDE SEQUENCE [LARGE SCALE GENOMIC DNA]</scope>
    <source>
        <strain evidence="3">SpSt-8</strain>
    </source>
</reference>
<evidence type="ECO:0000313" key="3">
    <source>
        <dbReference type="EMBL" id="HGB24621.1"/>
    </source>
</evidence>
<dbReference type="InterPro" id="IPR051619">
    <property type="entry name" value="TypeII_TA_RNase_PINc/VapC"/>
</dbReference>
<evidence type="ECO:0000256" key="1">
    <source>
        <dbReference type="ARBA" id="ARBA00022842"/>
    </source>
</evidence>
<dbReference type="Gene3D" id="3.40.50.1010">
    <property type="entry name" value="5'-nuclease"/>
    <property type="match status" value="1"/>
</dbReference>
<name>A0A7C3WL38_THEPE</name>